<evidence type="ECO:0000259" key="2">
    <source>
        <dbReference type="Pfam" id="PF13786"/>
    </source>
</evidence>
<feature type="domain" description="DUF5643" evidence="3">
    <location>
        <begin position="250"/>
        <end position="359"/>
    </location>
</feature>
<proteinExistence type="predicted"/>
<evidence type="ECO:0000313" key="4">
    <source>
        <dbReference type="EMBL" id="MDQ0113954.1"/>
    </source>
</evidence>
<keyword evidence="1" id="KW-0472">Membrane</keyword>
<dbReference type="RefSeq" id="WP_307205226.1">
    <property type="nucleotide sequence ID" value="NZ_JAUSSU010000006.1"/>
</dbReference>
<feature type="domain" description="DUF4179" evidence="2">
    <location>
        <begin position="49"/>
        <end position="133"/>
    </location>
</feature>
<evidence type="ECO:0000313" key="5">
    <source>
        <dbReference type="Proteomes" id="UP001229346"/>
    </source>
</evidence>
<dbReference type="Gene3D" id="2.60.40.1630">
    <property type="entry name" value="bacillus anthracis domain"/>
    <property type="match status" value="1"/>
</dbReference>
<gene>
    <name evidence="4" type="ORF">J2T15_003397</name>
</gene>
<dbReference type="Pfam" id="PF13786">
    <property type="entry name" value="DUF4179"/>
    <property type="match status" value="1"/>
</dbReference>
<evidence type="ECO:0000259" key="3">
    <source>
        <dbReference type="Pfam" id="PF18705"/>
    </source>
</evidence>
<comment type="caution">
    <text evidence="4">The sequence shown here is derived from an EMBL/GenBank/DDBJ whole genome shotgun (WGS) entry which is preliminary data.</text>
</comment>
<keyword evidence="1" id="KW-1133">Transmembrane helix</keyword>
<dbReference type="InterPro" id="IPR040680">
    <property type="entry name" value="DUF5643"/>
</dbReference>
<evidence type="ECO:0008006" key="6">
    <source>
        <dbReference type="Google" id="ProtNLM"/>
    </source>
</evidence>
<keyword evidence="1" id="KW-0812">Transmembrane</keyword>
<dbReference type="Proteomes" id="UP001229346">
    <property type="component" value="Unassembled WGS sequence"/>
</dbReference>
<organism evidence="4 5">
    <name type="scientific">Paenibacillus harenae</name>
    <dbReference type="NCBI Taxonomy" id="306543"/>
    <lineage>
        <taxon>Bacteria</taxon>
        <taxon>Bacillati</taxon>
        <taxon>Bacillota</taxon>
        <taxon>Bacilli</taxon>
        <taxon>Bacillales</taxon>
        <taxon>Paenibacillaceae</taxon>
        <taxon>Paenibacillus</taxon>
    </lineage>
</organism>
<protein>
    <recommendedName>
        <fullName evidence="6">DUF4179 domain-containing protein</fullName>
    </recommendedName>
</protein>
<reference evidence="4 5" key="1">
    <citation type="submission" date="2023-07" db="EMBL/GenBank/DDBJ databases">
        <title>Sorghum-associated microbial communities from plants grown in Nebraska, USA.</title>
        <authorList>
            <person name="Schachtman D."/>
        </authorList>
    </citation>
    <scope>NUCLEOTIDE SEQUENCE [LARGE SCALE GENOMIC DNA]</scope>
    <source>
        <strain evidence="4 5">CC482</strain>
    </source>
</reference>
<feature type="transmembrane region" description="Helical" evidence="1">
    <location>
        <begin position="47"/>
        <end position="67"/>
    </location>
</feature>
<accession>A0ABT9U688</accession>
<evidence type="ECO:0000256" key="1">
    <source>
        <dbReference type="SAM" id="Phobius"/>
    </source>
</evidence>
<dbReference type="Pfam" id="PF18705">
    <property type="entry name" value="DUF5643"/>
    <property type="match status" value="1"/>
</dbReference>
<dbReference type="InterPro" id="IPR025436">
    <property type="entry name" value="DUF4179"/>
</dbReference>
<dbReference type="EMBL" id="JAUSSU010000006">
    <property type="protein sequence ID" value="MDQ0113954.1"/>
    <property type="molecule type" value="Genomic_DNA"/>
</dbReference>
<sequence>MNVESRIRQAKPAYLRANSDQAAEAVWDKLQQRETALVQKRSRIGRVSIAVAAAAAVIICLIGSGFVSPIMASALKQLPLIGGLFGQAGDAGLQTVAEQGMIQNVNTSVTHNGVTFTISDMMYDGTRISMVLTRETSDGNNPPLKKWVDKSTDTYIAALKKGETPSDVIEVRANGEKLAVSRHLASDIMHHYSSILTIQPDVGVTGSSSFDLPEQFEFEVKIQDATINQEFKLGFPVTKTTNQYIVLASEKAKSHGDYDMSISKLEMTEATMQMEVRLDFKAGQEMEAIGDHLGYDVLNERGELATLLGGSSAEGTDEKSYVNVLLFEPFKELPKTLFVKPYVQENKEKVYIKELEFTLSVQ</sequence>
<keyword evidence="5" id="KW-1185">Reference proteome</keyword>
<name>A0ABT9U688_PAEHA</name>